<feature type="domain" description="PEP-utilising enzyme mobile" evidence="2">
    <location>
        <begin position="29"/>
        <end position="86"/>
    </location>
</feature>
<evidence type="ECO:0000256" key="1">
    <source>
        <dbReference type="SAM" id="MobiDB-lite"/>
    </source>
</evidence>
<dbReference type="Proteomes" id="UP000006552">
    <property type="component" value="Chromosome"/>
</dbReference>
<feature type="compositionally biased region" description="Low complexity" evidence="1">
    <location>
        <begin position="94"/>
        <end position="106"/>
    </location>
</feature>
<dbReference type="InterPro" id="IPR036637">
    <property type="entry name" value="Phosphohistidine_dom_sf"/>
</dbReference>
<keyword evidence="4" id="KW-1185">Reference proteome</keyword>
<evidence type="ECO:0000259" key="2">
    <source>
        <dbReference type="Pfam" id="PF00391"/>
    </source>
</evidence>
<reference evidence="3 4" key="1">
    <citation type="journal article" date="2005" name="Arch. Microbiol.">
        <title>The genome sequence of an anaerobic aromatic-degrading denitrifying bacterium, strain EbN1.</title>
        <authorList>
            <person name="Rabus R."/>
            <person name="Kube M."/>
            <person name="Heider J."/>
            <person name="Beck A."/>
            <person name="Heitmann K."/>
            <person name="Widdel F."/>
            <person name="Reinhardt R."/>
        </authorList>
    </citation>
    <scope>NUCLEOTIDE SEQUENCE [LARGE SCALE GENOMIC DNA]</scope>
    <source>
        <strain evidence="3 4">EbN1</strain>
    </source>
</reference>
<dbReference type="AlphaFoldDB" id="Q5P058"/>
<dbReference type="STRING" id="76114.ebA5586"/>
<sequence length="133" mass="14038">MRSCSSGDASAGRAKGPRPSRAPFGVKRLTQRGARASHAAVVARQLETVCLVGRENLVIDEDGSGVQLGGLTLRQGDRLTLDGNDGAGLRRRNAGAGARATRTRRAPQPAARDFALEAGMNVSRHARVRNRGL</sequence>
<proteinExistence type="predicted"/>
<dbReference type="Gene3D" id="3.50.30.10">
    <property type="entry name" value="Phosphohistidine domain"/>
    <property type="match status" value="1"/>
</dbReference>
<dbReference type="InterPro" id="IPR008279">
    <property type="entry name" value="PEP-util_enz_mobile_dom"/>
</dbReference>
<evidence type="ECO:0000313" key="4">
    <source>
        <dbReference type="Proteomes" id="UP000006552"/>
    </source>
</evidence>
<dbReference type="EMBL" id="CR555306">
    <property type="protein sequence ID" value="CAI09306.1"/>
    <property type="molecule type" value="Genomic_DNA"/>
</dbReference>
<gene>
    <name evidence="3" type="ORF">ebA5586</name>
</gene>
<protein>
    <recommendedName>
        <fullName evidence="2">PEP-utilising enzyme mobile domain-containing protein</fullName>
    </recommendedName>
</protein>
<dbReference type="SUPFAM" id="SSF52009">
    <property type="entry name" value="Phosphohistidine domain"/>
    <property type="match status" value="1"/>
</dbReference>
<dbReference type="Pfam" id="PF00391">
    <property type="entry name" value="PEP-utilizers"/>
    <property type="match status" value="1"/>
</dbReference>
<feature type="region of interest" description="Disordered" evidence="1">
    <location>
        <begin position="84"/>
        <end position="106"/>
    </location>
</feature>
<name>Q5P058_AROAE</name>
<dbReference type="eggNOG" id="COG1080">
    <property type="taxonomic scope" value="Bacteria"/>
</dbReference>
<dbReference type="HOGENOM" id="CLU_1902332_0_0_4"/>
<accession>Q5P058</accession>
<evidence type="ECO:0000313" key="3">
    <source>
        <dbReference type="EMBL" id="CAI09306.1"/>
    </source>
</evidence>
<dbReference type="GO" id="GO:0016772">
    <property type="term" value="F:transferase activity, transferring phosphorus-containing groups"/>
    <property type="evidence" value="ECO:0007669"/>
    <property type="project" value="InterPro"/>
</dbReference>
<organism evidence="3 4">
    <name type="scientific">Aromatoleum aromaticum (strain DSM 19018 / LMG 30748 / EbN1)</name>
    <name type="common">Azoarcus sp. (strain EbN1)</name>
    <dbReference type="NCBI Taxonomy" id="76114"/>
    <lineage>
        <taxon>Bacteria</taxon>
        <taxon>Pseudomonadati</taxon>
        <taxon>Pseudomonadota</taxon>
        <taxon>Betaproteobacteria</taxon>
        <taxon>Rhodocyclales</taxon>
        <taxon>Rhodocyclaceae</taxon>
        <taxon>Aromatoleum</taxon>
    </lineage>
</organism>
<feature type="region of interest" description="Disordered" evidence="1">
    <location>
        <begin position="1"/>
        <end position="26"/>
    </location>
</feature>
<dbReference type="KEGG" id="eba:ebA5586"/>